<feature type="compositionally biased region" description="Basic and acidic residues" evidence="1">
    <location>
        <begin position="295"/>
        <end position="310"/>
    </location>
</feature>
<feature type="compositionally biased region" description="Polar residues" evidence="1">
    <location>
        <begin position="1"/>
        <end position="13"/>
    </location>
</feature>
<comment type="caution">
    <text evidence="2">The sequence shown here is derived from an EMBL/GenBank/DDBJ whole genome shotgun (WGS) entry which is preliminary data.</text>
</comment>
<organism evidence="2 3">
    <name type="scientific">Pipistrellus kuhlii</name>
    <name type="common">Kuhl's pipistrelle</name>
    <dbReference type="NCBI Taxonomy" id="59472"/>
    <lineage>
        <taxon>Eukaryota</taxon>
        <taxon>Metazoa</taxon>
        <taxon>Chordata</taxon>
        <taxon>Craniata</taxon>
        <taxon>Vertebrata</taxon>
        <taxon>Euteleostomi</taxon>
        <taxon>Mammalia</taxon>
        <taxon>Eutheria</taxon>
        <taxon>Laurasiatheria</taxon>
        <taxon>Chiroptera</taxon>
        <taxon>Yangochiroptera</taxon>
        <taxon>Vespertilionidae</taxon>
        <taxon>Pipistrellus</taxon>
    </lineage>
</organism>
<keyword evidence="3" id="KW-1185">Reference proteome</keyword>
<accession>A0A7J7V676</accession>
<dbReference type="PANTHER" id="PTHR33504:SF1">
    <property type="entry name" value="FAMILY WITH SEQUENCE SIMILARITY 90, MEMBER A1B"/>
    <property type="match status" value="1"/>
</dbReference>
<dbReference type="PANTHER" id="PTHR33504">
    <property type="entry name" value="NADH DEHYDROGENASE (UBIQUINONE) 1 BETA SUBCOMPLEX, 4"/>
    <property type="match status" value="1"/>
</dbReference>
<dbReference type="EMBL" id="JACAGB010000016">
    <property type="protein sequence ID" value="KAF6320486.1"/>
    <property type="molecule type" value="Genomic_DNA"/>
</dbReference>
<feature type="compositionally biased region" description="Basic residues" evidence="1">
    <location>
        <begin position="23"/>
        <end position="40"/>
    </location>
</feature>
<feature type="compositionally biased region" description="Basic and acidic residues" evidence="1">
    <location>
        <begin position="318"/>
        <end position="327"/>
    </location>
</feature>
<name>A0A7J7V676_PIPKU</name>
<reference evidence="2 3" key="1">
    <citation type="journal article" date="2020" name="Nature">
        <title>Six reference-quality genomes reveal evolution of bat adaptations.</title>
        <authorList>
            <person name="Jebb D."/>
            <person name="Huang Z."/>
            <person name="Pippel M."/>
            <person name="Hughes G.M."/>
            <person name="Lavrichenko K."/>
            <person name="Devanna P."/>
            <person name="Winkler S."/>
            <person name="Jermiin L.S."/>
            <person name="Skirmuntt E.C."/>
            <person name="Katzourakis A."/>
            <person name="Burkitt-Gray L."/>
            <person name="Ray D.A."/>
            <person name="Sullivan K.A.M."/>
            <person name="Roscito J.G."/>
            <person name="Kirilenko B.M."/>
            <person name="Davalos L.M."/>
            <person name="Corthals A.P."/>
            <person name="Power M.L."/>
            <person name="Jones G."/>
            <person name="Ransome R.D."/>
            <person name="Dechmann D.K.N."/>
            <person name="Locatelli A.G."/>
            <person name="Puechmaille S.J."/>
            <person name="Fedrigo O."/>
            <person name="Jarvis E.D."/>
            <person name="Hiller M."/>
            <person name="Vernes S.C."/>
            <person name="Myers E.W."/>
            <person name="Teeling E.C."/>
        </authorList>
    </citation>
    <scope>NUCLEOTIDE SEQUENCE [LARGE SCALE GENOMIC DNA]</scope>
    <source>
        <strain evidence="2">MPipKuh1</strain>
        <tissue evidence="2">Flight muscle</tissue>
    </source>
</reference>
<sequence length="374" mass="44198">MSSSSKIEATSNEKSVHPTMVKGHQKHPFPRTRKTRPVRPSRKDISALKIQRAWLSYMDRSIFQLLKHIICAAEYCLTYDILKNVSPLEAEFAKDRGMNCKIKFRFSGEKFPPFIVYKIFLHTGGHGYKYFSGRNTLKLASKASYDAYKLMGKKKFHEQIIEDEYLFQRFKITDEVDIVTMQDYVTYSSILDKTPASSGGRNNYWRRLTLSSIPKTMIMYDILDYAESKVLTKRLQKEMKYLLQKPRTEEMRRKQLQIITETRYLPLLKSQSLFRPAQQQSQFKHLGRRSKQARLKNEKMKKAYEKEKKASTSAKSEPQTDKPETKQQRKVVFSTSTFEIVKFKDPTLDEKSEKDKKEPFFWRQKLYVHRDPPF</sequence>
<evidence type="ECO:0000313" key="3">
    <source>
        <dbReference type="Proteomes" id="UP000558488"/>
    </source>
</evidence>
<dbReference type="Proteomes" id="UP000558488">
    <property type="component" value="Unassembled WGS sequence"/>
</dbReference>
<evidence type="ECO:0000313" key="2">
    <source>
        <dbReference type="EMBL" id="KAF6320486.1"/>
    </source>
</evidence>
<feature type="region of interest" description="Disordered" evidence="1">
    <location>
        <begin position="279"/>
        <end position="330"/>
    </location>
</feature>
<feature type="compositionally biased region" description="Basic residues" evidence="1">
    <location>
        <begin position="285"/>
        <end position="294"/>
    </location>
</feature>
<gene>
    <name evidence="2" type="ORF">mPipKuh1_003487</name>
</gene>
<protein>
    <submittedName>
        <fullName evidence="2">Uncharacterized protein</fullName>
    </submittedName>
</protein>
<evidence type="ECO:0000256" key="1">
    <source>
        <dbReference type="SAM" id="MobiDB-lite"/>
    </source>
</evidence>
<dbReference type="AlphaFoldDB" id="A0A7J7V676"/>
<feature type="region of interest" description="Disordered" evidence="1">
    <location>
        <begin position="1"/>
        <end position="44"/>
    </location>
</feature>
<proteinExistence type="predicted"/>